<gene>
    <name evidence="1" type="ORF">K443DRAFT_354028</name>
</gene>
<reference evidence="1 2" key="1">
    <citation type="submission" date="2014-04" db="EMBL/GenBank/DDBJ databases">
        <authorList>
            <consortium name="DOE Joint Genome Institute"/>
            <person name="Kuo A."/>
            <person name="Kohler A."/>
            <person name="Nagy L.G."/>
            <person name="Floudas D."/>
            <person name="Copeland A."/>
            <person name="Barry K.W."/>
            <person name="Cichocki N."/>
            <person name="Veneault-Fourrey C."/>
            <person name="LaButti K."/>
            <person name="Lindquist E.A."/>
            <person name="Lipzen A."/>
            <person name="Lundell T."/>
            <person name="Morin E."/>
            <person name="Murat C."/>
            <person name="Sun H."/>
            <person name="Tunlid A."/>
            <person name="Henrissat B."/>
            <person name="Grigoriev I.V."/>
            <person name="Hibbett D.S."/>
            <person name="Martin F."/>
            <person name="Nordberg H.P."/>
            <person name="Cantor M.N."/>
            <person name="Hua S.X."/>
        </authorList>
    </citation>
    <scope>NUCLEOTIDE SEQUENCE [LARGE SCALE GENOMIC DNA]</scope>
    <source>
        <strain evidence="1 2">LaAM-08-1</strain>
    </source>
</reference>
<evidence type="ECO:0000313" key="1">
    <source>
        <dbReference type="EMBL" id="KIK05449.1"/>
    </source>
</evidence>
<dbReference type="Proteomes" id="UP000054477">
    <property type="component" value="Unassembled WGS sequence"/>
</dbReference>
<proteinExistence type="predicted"/>
<dbReference type="EMBL" id="KN838560">
    <property type="protein sequence ID" value="KIK05449.1"/>
    <property type="molecule type" value="Genomic_DNA"/>
</dbReference>
<name>A0A0C9XV32_9AGAR</name>
<dbReference type="AlphaFoldDB" id="A0A0C9XV32"/>
<protein>
    <submittedName>
        <fullName evidence="1">Uncharacterized protein</fullName>
    </submittedName>
</protein>
<keyword evidence="2" id="KW-1185">Reference proteome</keyword>
<dbReference type="HOGENOM" id="CLU_3106733_0_0_1"/>
<sequence>MPILCLKAGKGPTKTDDKLQASSGRLNSWWEFSPISDILRYFVVSSRHWHR</sequence>
<reference evidence="2" key="2">
    <citation type="submission" date="2015-01" db="EMBL/GenBank/DDBJ databases">
        <title>Evolutionary Origins and Diversification of the Mycorrhizal Mutualists.</title>
        <authorList>
            <consortium name="DOE Joint Genome Institute"/>
            <consortium name="Mycorrhizal Genomics Consortium"/>
            <person name="Kohler A."/>
            <person name="Kuo A."/>
            <person name="Nagy L.G."/>
            <person name="Floudas D."/>
            <person name="Copeland A."/>
            <person name="Barry K.W."/>
            <person name="Cichocki N."/>
            <person name="Veneault-Fourrey C."/>
            <person name="LaButti K."/>
            <person name="Lindquist E.A."/>
            <person name="Lipzen A."/>
            <person name="Lundell T."/>
            <person name="Morin E."/>
            <person name="Murat C."/>
            <person name="Riley R."/>
            <person name="Ohm R."/>
            <person name="Sun H."/>
            <person name="Tunlid A."/>
            <person name="Henrissat B."/>
            <person name="Grigoriev I.V."/>
            <person name="Hibbett D.S."/>
            <person name="Martin F."/>
        </authorList>
    </citation>
    <scope>NUCLEOTIDE SEQUENCE [LARGE SCALE GENOMIC DNA]</scope>
    <source>
        <strain evidence="2">LaAM-08-1</strain>
    </source>
</reference>
<accession>A0A0C9XV32</accession>
<organism evidence="1 2">
    <name type="scientific">Laccaria amethystina LaAM-08-1</name>
    <dbReference type="NCBI Taxonomy" id="1095629"/>
    <lineage>
        <taxon>Eukaryota</taxon>
        <taxon>Fungi</taxon>
        <taxon>Dikarya</taxon>
        <taxon>Basidiomycota</taxon>
        <taxon>Agaricomycotina</taxon>
        <taxon>Agaricomycetes</taxon>
        <taxon>Agaricomycetidae</taxon>
        <taxon>Agaricales</taxon>
        <taxon>Agaricineae</taxon>
        <taxon>Hydnangiaceae</taxon>
        <taxon>Laccaria</taxon>
    </lineage>
</organism>
<evidence type="ECO:0000313" key="2">
    <source>
        <dbReference type="Proteomes" id="UP000054477"/>
    </source>
</evidence>